<gene>
    <name evidence="2" type="ORF">D9615_009459</name>
</gene>
<feature type="region of interest" description="Disordered" evidence="1">
    <location>
        <begin position="298"/>
        <end position="323"/>
    </location>
</feature>
<reference evidence="2 3" key="1">
    <citation type="journal article" date="2020" name="ISME J.">
        <title>Uncovering the hidden diversity of litter-decomposition mechanisms in mushroom-forming fungi.</title>
        <authorList>
            <person name="Floudas D."/>
            <person name="Bentzer J."/>
            <person name="Ahren D."/>
            <person name="Johansson T."/>
            <person name="Persson P."/>
            <person name="Tunlid A."/>
        </authorList>
    </citation>
    <scope>NUCLEOTIDE SEQUENCE [LARGE SCALE GENOMIC DNA]</scope>
    <source>
        <strain evidence="2 3">CBS 661.87</strain>
    </source>
</reference>
<evidence type="ECO:0000313" key="3">
    <source>
        <dbReference type="Proteomes" id="UP000565441"/>
    </source>
</evidence>
<feature type="region of interest" description="Disordered" evidence="1">
    <location>
        <begin position="1"/>
        <end position="26"/>
    </location>
</feature>
<keyword evidence="3" id="KW-1185">Reference proteome</keyword>
<dbReference type="Proteomes" id="UP000565441">
    <property type="component" value="Unassembled WGS sequence"/>
</dbReference>
<protein>
    <submittedName>
        <fullName evidence="2">Uncharacterized protein</fullName>
    </submittedName>
</protein>
<evidence type="ECO:0000256" key="1">
    <source>
        <dbReference type="SAM" id="MobiDB-lite"/>
    </source>
</evidence>
<organism evidence="2 3">
    <name type="scientific">Tricholomella constricta</name>
    <dbReference type="NCBI Taxonomy" id="117010"/>
    <lineage>
        <taxon>Eukaryota</taxon>
        <taxon>Fungi</taxon>
        <taxon>Dikarya</taxon>
        <taxon>Basidiomycota</taxon>
        <taxon>Agaricomycotina</taxon>
        <taxon>Agaricomycetes</taxon>
        <taxon>Agaricomycetidae</taxon>
        <taxon>Agaricales</taxon>
        <taxon>Tricholomatineae</taxon>
        <taxon>Lyophyllaceae</taxon>
        <taxon>Tricholomella</taxon>
    </lineage>
</organism>
<proteinExistence type="predicted"/>
<comment type="caution">
    <text evidence="2">The sequence shown here is derived from an EMBL/GenBank/DDBJ whole genome shotgun (WGS) entry which is preliminary data.</text>
</comment>
<dbReference type="EMBL" id="JAACJP010000039">
    <property type="protein sequence ID" value="KAF5373500.1"/>
    <property type="molecule type" value="Genomic_DNA"/>
</dbReference>
<name>A0A8H5GZ54_9AGAR</name>
<dbReference type="AlphaFoldDB" id="A0A8H5GZ54"/>
<dbReference type="OrthoDB" id="3027520at2759"/>
<sequence length="323" mass="36052">MNLHYNTIPPAYPSVEAQKDNKPPAEGPVKLTYRAEKDAVHLLVRESSGTLSVSFNLKRGEAVGKFDGGGADSFSVVEQRDIVDSLWMDRTERRKIRLGKWLHGWEVQTSEDVLADPSSMPYTDKVEKALSTFKDVLWTLLTTPERVSSLKVPAKGWLESQKKNLTKTMIPYVGSLSIVERAQISNWFEAHISKDPKLRKHWLGLLPIAHAHTLFIASCLKVEPRNRDLAESDTLKKAWSLQLTGVPSVWTDVDVDRECLDLLEEQMFEISSQAGIAGHYQWGLDAGAHQAGWNPYAGAPPHWNHGDRDGSDTELEAPDSSCG</sequence>
<evidence type="ECO:0000313" key="2">
    <source>
        <dbReference type="EMBL" id="KAF5373500.1"/>
    </source>
</evidence>
<accession>A0A8H5GZ54</accession>